<dbReference type="PANTHER" id="PTHR10361:SF24">
    <property type="entry name" value="P3 PROTEIN"/>
    <property type="match status" value="1"/>
</dbReference>
<evidence type="ECO:0000256" key="3">
    <source>
        <dbReference type="ARBA" id="ARBA00022989"/>
    </source>
</evidence>
<protein>
    <submittedName>
        <fullName evidence="6">Bile acid:sodium symporter family protein</fullName>
    </submittedName>
</protein>
<dbReference type="EMBL" id="CP051206">
    <property type="protein sequence ID" value="QJB43110.1"/>
    <property type="molecule type" value="Genomic_DNA"/>
</dbReference>
<feature type="transmembrane region" description="Helical" evidence="5">
    <location>
        <begin position="262"/>
        <end position="284"/>
    </location>
</feature>
<evidence type="ECO:0000256" key="4">
    <source>
        <dbReference type="ARBA" id="ARBA00023136"/>
    </source>
</evidence>
<dbReference type="InterPro" id="IPR038770">
    <property type="entry name" value="Na+/solute_symporter_sf"/>
</dbReference>
<comment type="subcellular location">
    <subcellularLocation>
        <location evidence="1">Membrane</location>
        <topology evidence="1">Multi-pass membrane protein</topology>
    </subcellularLocation>
</comment>
<dbReference type="AlphaFoldDB" id="A0A6H2BVQ1"/>
<dbReference type="PANTHER" id="PTHR10361">
    <property type="entry name" value="SODIUM-BILE ACID COTRANSPORTER"/>
    <property type="match status" value="1"/>
</dbReference>
<dbReference type="GO" id="GO:0016020">
    <property type="term" value="C:membrane"/>
    <property type="evidence" value="ECO:0007669"/>
    <property type="project" value="UniProtKB-SubCell"/>
</dbReference>
<dbReference type="RefSeq" id="WP_148766104.1">
    <property type="nucleotide sequence ID" value="NZ_CP051206.1"/>
</dbReference>
<evidence type="ECO:0000256" key="2">
    <source>
        <dbReference type="ARBA" id="ARBA00022692"/>
    </source>
</evidence>
<proteinExistence type="predicted"/>
<dbReference type="Gene3D" id="1.20.1530.20">
    <property type="match status" value="1"/>
</dbReference>
<feature type="transmembrane region" description="Helical" evidence="5">
    <location>
        <begin position="160"/>
        <end position="184"/>
    </location>
</feature>
<feature type="transmembrane region" description="Helical" evidence="5">
    <location>
        <begin position="205"/>
        <end position="222"/>
    </location>
</feature>
<evidence type="ECO:0000313" key="7">
    <source>
        <dbReference type="Proteomes" id="UP000502433"/>
    </source>
</evidence>
<reference evidence="6 7" key="1">
    <citation type="submission" date="2020-04" db="EMBL/GenBank/DDBJ databases">
        <title>Genome-Wide Identification of 5-Methylcytosine Sites in Bacterial Genomes By High-Throughput Sequencing of MspJI Restriction Fragments.</title>
        <authorList>
            <person name="Wu V."/>
        </authorList>
    </citation>
    <scope>NUCLEOTIDE SEQUENCE [LARGE SCALE GENOMIC DNA]</scope>
    <source>
        <strain evidence="6 7">CCAP 1403/13f</strain>
    </source>
</reference>
<feature type="transmembrane region" description="Helical" evidence="5">
    <location>
        <begin position="290"/>
        <end position="311"/>
    </location>
</feature>
<feature type="transmembrane region" description="Helical" evidence="5">
    <location>
        <begin position="228"/>
        <end position="250"/>
    </location>
</feature>
<gene>
    <name evidence="6" type="ORF">HGD76_01515</name>
</gene>
<evidence type="ECO:0000256" key="5">
    <source>
        <dbReference type="SAM" id="Phobius"/>
    </source>
</evidence>
<evidence type="ECO:0000256" key="1">
    <source>
        <dbReference type="ARBA" id="ARBA00004141"/>
    </source>
</evidence>
<dbReference type="InterPro" id="IPR002657">
    <property type="entry name" value="BilAc:Na_symport/Acr3"/>
</dbReference>
<name>A0A6H2BVQ1_DOLFA</name>
<accession>A0A6H2BVQ1</accession>
<sequence length="321" mass="34517">MRSLIISYQFADVPPLSLILSFCIIHPKLIMEASLLTKVMLPIALAIIMLGMGLSLAPEDFQRVRKYPKAVSIGLISQLIFLPIIGFVITKVVPMQPTMAMGLMIVALCPGGASSNIFTFLAQGDVALSVTLTAFSSVITVFTIPMLGNLAYQHYIGETAAITLPIGATIGQIFLMTLLPIGLGMGMGQLFPEIARRLEKLTNRLAVGLLALIILMLIIREWNSIPEFILQVGVAVVLLNVISILAGFYISKVFKLNPPQQICIAIEVGIQNGTLAIAITAGLLNNPDMAVPAAVYSLFMYVTGFIAISYGKKLATTNSIH</sequence>
<keyword evidence="2 5" id="KW-0812">Transmembrane</keyword>
<organism evidence="6 7">
    <name type="scientific">Dolichospermum flos-aquae CCAP 1403/13F</name>
    <dbReference type="NCBI Taxonomy" id="315271"/>
    <lineage>
        <taxon>Bacteria</taxon>
        <taxon>Bacillati</taxon>
        <taxon>Cyanobacteriota</taxon>
        <taxon>Cyanophyceae</taxon>
        <taxon>Nostocales</taxon>
        <taxon>Aphanizomenonaceae</taxon>
        <taxon>Dolichospermum</taxon>
    </lineage>
</organism>
<evidence type="ECO:0000313" key="6">
    <source>
        <dbReference type="EMBL" id="QJB43110.1"/>
    </source>
</evidence>
<feature type="transmembrane region" description="Helical" evidence="5">
    <location>
        <begin position="39"/>
        <end position="58"/>
    </location>
</feature>
<dbReference type="InterPro" id="IPR004710">
    <property type="entry name" value="Bilac:Na_transpt"/>
</dbReference>
<keyword evidence="3 5" id="KW-1133">Transmembrane helix</keyword>
<feature type="transmembrane region" description="Helical" evidence="5">
    <location>
        <begin position="70"/>
        <end position="93"/>
    </location>
</feature>
<dbReference type="Pfam" id="PF01758">
    <property type="entry name" value="SBF"/>
    <property type="match status" value="1"/>
</dbReference>
<dbReference type="Proteomes" id="UP000502433">
    <property type="component" value="Chromosome"/>
</dbReference>
<feature type="transmembrane region" description="Helical" evidence="5">
    <location>
        <begin position="126"/>
        <end position="148"/>
    </location>
</feature>
<reference evidence="6 7" key="2">
    <citation type="submission" date="2020-04" db="EMBL/GenBank/DDBJ databases">
        <authorList>
            <person name="Fomenkov A."/>
            <person name="Anton B.P."/>
            <person name="Roberts R.J."/>
        </authorList>
    </citation>
    <scope>NUCLEOTIDE SEQUENCE [LARGE SCALE GENOMIC DNA]</scope>
    <source>
        <strain evidence="6 7">CCAP 1403/13f</strain>
    </source>
</reference>
<keyword evidence="4 5" id="KW-0472">Membrane</keyword>
<dbReference type="KEGG" id="dfs:HGD76_01515"/>
<feature type="transmembrane region" description="Helical" evidence="5">
    <location>
        <begin position="99"/>
        <end position="119"/>
    </location>
</feature>